<reference evidence="3" key="1">
    <citation type="journal article" date="2019" name="Int. J. Syst. Evol. Microbiol.">
        <title>The Global Catalogue of Microorganisms (GCM) 10K type strain sequencing project: providing services to taxonomists for standard genome sequencing and annotation.</title>
        <authorList>
            <consortium name="The Broad Institute Genomics Platform"/>
            <consortium name="The Broad Institute Genome Sequencing Center for Infectious Disease"/>
            <person name="Wu L."/>
            <person name="Ma J."/>
        </authorList>
    </citation>
    <scope>NUCLEOTIDE SEQUENCE [LARGE SCALE GENOMIC DNA]</scope>
    <source>
        <strain evidence="3">JCM 9373</strain>
    </source>
</reference>
<sequence length="70" mass="7379">MRVEPFAVPVPPPSGPESSPPQAAADMTRAEPAITAAVLRRGVPPRRMLHLIAASSPSRGRVAAVRRTSQ</sequence>
<dbReference type="EMBL" id="BAAAUT010000001">
    <property type="protein sequence ID" value="GAA3113586.1"/>
    <property type="molecule type" value="Genomic_DNA"/>
</dbReference>
<keyword evidence="3" id="KW-1185">Reference proteome</keyword>
<proteinExistence type="predicted"/>
<comment type="caution">
    <text evidence="2">The sequence shown here is derived from an EMBL/GenBank/DDBJ whole genome shotgun (WGS) entry which is preliminary data.</text>
</comment>
<evidence type="ECO:0000256" key="1">
    <source>
        <dbReference type="SAM" id="MobiDB-lite"/>
    </source>
</evidence>
<organism evidence="2 3">
    <name type="scientific">Planomonospora alba</name>
    <dbReference type="NCBI Taxonomy" id="161354"/>
    <lineage>
        <taxon>Bacteria</taxon>
        <taxon>Bacillati</taxon>
        <taxon>Actinomycetota</taxon>
        <taxon>Actinomycetes</taxon>
        <taxon>Streptosporangiales</taxon>
        <taxon>Streptosporangiaceae</taxon>
        <taxon>Planomonospora</taxon>
    </lineage>
</organism>
<accession>A0ABP6MJH4</accession>
<evidence type="ECO:0000313" key="2">
    <source>
        <dbReference type="EMBL" id="GAA3113586.1"/>
    </source>
</evidence>
<feature type="region of interest" description="Disordered" evidence="1">
    <location>
        <begin position="1"/>
        <end position="29"/>
    </location>
</feature>
<gene>
    <name evidence="2" type="ORF">GCM10010466_00790</name>
</gene>
<dbReference type="Proteomes" id="UP001500320">
    <property type="component" value="Unassembled WGS sequence"/>
</dbReference>
<evidence type="ECO:0000313" key="3">
    <source>
        <dbReference type="Proteomes" id="UP001500320"/>
    </source>
</evidence>
<protein>
    <submittedName>
        <fullName evidence="2">Uncharacterized protein</fullName>
    </submittedName>
</protein>
<feature type="compositionally biased region" description="Pro residues" evidence="1">
    <location>
        <begin position="8"/>
        <end position="19"/>
    </location>
</feature>
<name>A0ABP6MJH4_9ACTN</name>